<protein>
    <submittedName>
        <fullName evidence="1">Uncharacterized protein</fullName>
    </submittedName>
</protein>
<keyword evidence="2" id="KW-1185">Reference proteome</keyword>
<organism evidence="1 2">
    <name type="scientific">Colletotrichum scovillei</name>
    <dbReference type="NCBI Taxonomy" id="1209932"/>
    <lineage>
        <taxon>Eukaryota</taxon>
        <taxon>Fungi</taxon>
        <taxon>Dikarya</taxon>
        <taxon>Ascomycota</taxon>
        <taxon>Pezizomycotina</taxon>
        <taxon>Sordariomycetes</taxon>
        <taxon>Hypocreomycetidae</taxon>
        <taxon>Glomerellales</taxon>
        <taxon>Glomerellaceae</taxon>
        <taxon>Colletotrichum</taxon>
        <taxon>Colletotrichum acutatum species complex</taxon>
    </lineage>
</organism>
<gene>
    <name evidence="1" type="ORF">JMJ77_001010</name>
</gene>
<name>A0A9P7UES3_9PEZI</name>
<dbReference type="EMBL" id="JAESDN010000003">
    <property type="protein sequence ID" value="KAG7053934.1"/>
    <property type="molecule type" value="Genomic_DNA"/>
</dbReference>
<evidence type="ECO:0000313" key="1">
    <source>
        <dbReference type="EMBL" id="KAG7053934.1"/>
    </source>
</evidence>
<accession>A0A9P7UES3</accession>
<proteinExistence type="predicted"/>
<sequence>MILALRTAAFLIRNSMQFFFRGQPLQLLSIDDLFSAMWIHQVLEGRFPGLWTFP</sequence>
<comment type="caution">
    <text evidence="1">The sequence shown here is derived from an EMBL/GenBank/DDBJ whole genome shotgun (WGS) entry which is preliminary data.</text>
</comment>
<dbReference type="Proteomes" id="UP000699042">
    <property type="component" value="Unassembled WGS sequence"/>
</dbReference>
<reference evidence="1" key="1">
    <citation type="submission" date="2021-05" db="EMBL/GenBank/DDBJ databases">
        <title>Comparative genomics of three Colletotrichum scovillei strains and genetic complementation revealed genes involved fungal growth and virulence on chili pepper.</title>
        <authorList>
            <person name="Hsieh D.-K."/>
            <person name="Chuang S.-C."/>
            <person name="Chen C.-Y."/>
            <person name="Chao Y.-T."/>
            <person name="Lu M.-Y.J."/>
            <person name="Lee M.-H."/>
            <person name="Shih M.-C."/>
        </authorList>
    </citation>
    <scope>NUCLEOTIDE SEQUENCE</scope>
    <source>
        <strain evidence="1">Coll-153</strain>
    </source>
</reference>
<dbReference type="AlphaFoldDB" id="A0A9P7UES3"/>
<evidence type="ECO:0000313" key="2">
    <source>
        <dbReference type="Proteomes" id="UP000699042"/>
    </source>
</evidence>